<dbReference type="PANTHER" id="PTHR38683">
    <property type="entry name" value="CHORISMATE PYRUVATE-LYASE"/>
    <property type="match status" value="1"/>
</dbReference>
<dbReference type="SUPFAM" id="SSF64288">
    <property type="entry name" value="Chorismate lyase-like"/>
    <property type="match status" value="1"/>
</dbReference>
<dbReference type="GO" id="GO:0005829">
    <property type="term" value="C:cytosol"/>
    <property type="evidence" value="ECO:0007669"/>
    <property type="project" value="TreeGrafter"/>
</dbReference>
<protein>
    <submittedName>
        <fullName evidence="5">Chorismate lyase</fullName>
    </submittedName>
    <submittedName>
        <fullName evidence="4">Chorismate--pyruvate lyase</fullName>
        <ecNumber evidence="4">4.1.3.40</ecNumber>
    </submittedName>
</protein>
<dbReference type="KEGG" id="mhay:VK67_00435"/>
<dbReference type="PANTHER" id="PTHR38683:SF1">
    <property type="entry name" value="CHORISMATE PYRUVATE-LYASE"/>
    <property type="match status" value="1"/>
</dbReference>
<evidence type="ECO:0000313" key="9">
    <source>
        <dbReference type="Proteomes" id="UP000318394"/>
    </source>
</evidence>
<dbReference type="GeneID" id="67367718"/>
<accession>A0A248ZWJ9</accession>
<keyword evidence="1" id="KW-0963">Cytoplasm</keyword>
<evidence type="ECO:0000313" key="6">
    <source>
        <dbReference type="EMBL" id="TRB74720.1"/>
    </source>
</evidence>
<dbReference type="EMBL" id="UGPL01000006">
    <property type="protein sequence ID" value="STY66403.1"/>
    <property type="molecule type" value="Genomic_DNA"/>
</dbReference>
<dbReference type="EMBL" id="VAJB01000011">
    <property type="protein sequence ID" value="TRB74720.1"/>
    <property type="molecule type" value="Genomic_DNA"/>
</dbReference>
<evidence type="ECO:0000313" key="4">
    <source>
        <dbReference type="EMBL" id="STY66403.1"/>
    </source>
</evidence>
<dbReference type="EC" id="4.1.3.40" evidence="4"/>
<name>A0A248ZWJ9_MANHA</name>
<keyword evidence="9" id="KW-1185">Reference proteome</keyword>
<evidence type="ECO:0000256" key="3">
    <source>
        <dbReference type="ARBA" id="ARBA00023239"/>
    </source>
</evidence>
<keyword evidence="2" id="KW-0831">Ubiquinone biosynthesis</keyword>
<dbReference type="Proteomes" id="UP000254031">
    <property type="component" value="Unassembled WGS sequence"/>
</dbReference>
<evidence type="ECO:0000256" key="2">
    <source>
        <dbReference type="ARBA" id="ARBA00022688"/>
    </source>
</evidence>
<dbReference type="GO" id="GO:0008813">
    <property type="term" value="F:chorismate lyase activity"/>
    <property type="evidence" value="ECO:0007669"/>
    <property type="project" value="UniProtKB-EC"/>
</dbReference>
<dbReference type="Gene3D" id="3.40.1410.10">
    <property type="entry name" value="Chorismate lyase-like"/>
    <property type="match status" value="1"/>
</dbReference>
<dbReference type="AlphaFoldDB" id="A0A248ZWJ9"/>
<dbReference type="GO" id="GO:0006744">
    <property type="term" value="P:ubiquinone biosynthetic process"/>
    <property type="evidence" value="ECO:0007669"/>
    <property type="project" value="UniProtKB-KW"/>
</dbReference>
<dbReference type="InterPro" id="IPR007440">
    <property type="entry name" value="Chorismate--pyruvate_lyase"/>
</dbReference>
<evidence type="ECO:0000256" key="1">
    <source>
        <dbReference type="ARBA" id="ARBA00022490"/>
    </source>
</evidence>
<dbReference type="InterPro" id="IPR028978">
    <property type="entry name" value="Chorismate_lyase_/UTRA_dom_sf"/>
</dbReference>
<reference evidence="8 9" key="2">
    <citation type="journal article" date="2019" name="Vet. Microbiol.">
        <title>Genetic characterization of susceptible and multi-drug resistant Mannheimia haemolytica isolated from high-risk stocker calves prior to and after antimicrobial metaphylaxis.</title>
        <authorList>
            <person name="Snyder E.R."/>
            <person name="Alvarez-Narvaez S."/>
            <person name="Credille B.C."/>
        </authorList>
    </citation>
    <scope>NUCLEOTIDE SEQUENCE [LARGE SCALE GENOMIC DNA]</scope>
    <source>
        <strain evidence="6 8">UGA-R5-128-1</strain>
        <strain evidence="5 9">UGA-R7-163-1</strain>
    </source>
</reference>
<dbReference type="Pfam" id="PF04345">
    <property type="entry name" value="Chor_lyase"/>
    <property type="match status" value="1"/>
</dbReference>
<dbReference type="Proteomes" id="UP000318394">
    <property type="component" value="Unassembled WGS sequence"/>
</dbReference>
<keyword evidence="4" id="KW-0670">Pyruvate</keyword>
<reference evidence="4 7" key="1">
    <citation type="submission" date="2018-06" db="EMBL/GenBank/DDBJ databases">
        <authorList>
            <consortium name="Pathogen Informatics"/>
            <person name="Doyle S."/>
        </authorList>
    </citation>
    <scope>NUCLEOTIDE SEQUENCE [LARGE SCALE GENOMIC DNA]</scope>
    <source>
        <strain evidence="4 7">NCTC9380</strain>
    </source>
</reference>
<dbReference type="KEGG" id="mhaq:WC39_00430"/>
<sequence>MYSLYLKILSECDWCCDPKTLSTYQQEWLLHEGSLTQKLYDVATNFNVEVVQEKWIAKNSEKTTACNEDVWSREVLLKDGEKNWIFAQTLVPRSTIENIAQNVLELGNQPIGLWLFSQNPTRTKLEWTQTENGLFARRGVYEIRGYSLEIRELFLETFPYL</sequence>
<gene>
    <name evidence="4" type="primary">ubiC</name>
    <name evidence="6" type="ORF">FEA53_07210</name>
    <name evidence="5" type="ORF">FEB89_06765</name>
    <name evidence="4" type="ORF">NCTC9380_01697</name>
</gene>
<dbReference type="Proteomes" id="UP000315164">
    <property type="component" value="Unassembled WGS sequence"/>
</dbReference>
<keyword evidence="3 4" id="KW-0456">Lyase</keyword>
<dbReference type="RefSeq" id="WP_006248262.1">
    <property type="nucleotide sequence ID" value="NZ_CP011098.1"/>
</dbReference>
<evidence type="ECO:0000313" key="7">
    <source>
        <dbReference type="Proteomes" id="UP000254031"/>
    </source>
</evidence>
<evidence type="ECO:0000313" key="5">
    <source>
        <dbReference type="EMBL" id="TRB37891.1"/>
    </source>
</evidence>
<evidence type="ECO:0000313" key="8">
    <source>
        <dbReference type="Proteomes" id="UP000315164"/>
    </source>
</evidence>
<dbReference type="OrthoDB" id="9789493at2"/>
<proteinExistence type="predicted"/>
<organism evidence="4 7">
    <name type="scientific">Mannheimia haemolytica</name>
    <name type="common">Pasteurella haemolytica</name>
    <dbReference type="NCBI Taxonomy" id="75985"/>
    <lineage>
        <taxon>Bacteria</taxon>
        <taxon>Pseudomonadati</taxon>
        <taxon>Pseudomonadota</taxon>
        <taxon>Gammaproteobacteria</taxon>
        <taxon>Pasteurellales</taxon>
        <taxon>Pasteurellaceae</taxon>
        <taxon>Mannheimia</taxon>
    </lineage>
</organism>
<dbReference type="EMBL" id="VAJI01000010">
    <property type="protein sequence ID" value="TRB37891.1"/>
    <property type="molecule type" value="Genomic_DNA"/>
</dbReference>